<evidence type="ECO:0000313" key="3">
    <source>
        <dbReference type="WBParaSite" id="HPLM_0001737101-mRNA-1"/>
    </source>
</evidence>
<accession>A0A0N4WZJ5</accession>
<evidence type="ECO:0000313" key="2">
    <source>
        <dbReference type="Proteomes" id="UP000268014"/>
    </source>
</evidence>
<gene>
    <name evidence="1" type="ORF">HPLM_LOCUS17363</name>
</gene>
<dbReference type="PANTHER" id="PTHR33047">
    <property type="entry name" value="PROTEIN TAR1"/>
    <property type="match status" value="1"/>
</dbReference>
<proteinExistence type="predicted"/>
<dbReference type="STRING" id="6290.A0A0N4WZJ5"/>
<reference evidence="3" key="1">
    <citation type="submission" date="2017-02" db="UniProtKB">
        <authorList>
            <consortium name="WormBaseParasite"/>
        </authorList>
    </citation>
    <scope>IDENTIFICATION</scope>
</reference>
<organism evidence="3">
    <name type="scientific">Haemonchus placei</name>
    <name type="common">Barber's pole worm</name>
    <dbReference type="NCBI Taxonomy" id="6290"/>
    <lineage>
        <taxon>Eukaryota</taxon>
        <taxon>Metazoa</taxon>
        <taxon>Ecdysozoa</taxon>
        <taxon>Nematoda</taxon>
        <taxon>Chromadorea</taxon>
        <taxon>Rhabditida</taxon>
        <taxon>Rhabditina</taxon>
        <taxon>Rhabditomorpha</taxon>
        <taxon>Strongyloidea</taxon>
        <taxon>Trichostrongylidae</taxon>
        <taxon>Haemonchus</taxon>
    </lineage>
</organism>
<evidence type="ECO:0000313" key="1">
    <source>
        <dbReference type="EMBL" id="VDO64763.1"/>
    </source>
</evidence>
<keyword evidence="2" id="KW-1185">Reference proteome</keyword>
<sequence>PIARIPIGFNRTRTKTNNIGSIGHAFAVCTRTENQDQASFCSFALREDSVLSELALGHL</sequence>
<name>A0A0N4WZJ5_HAEPC</name>
<dbReference type="WBParaSite" id="HPLM_0001737101-mRNA-1">
    <property type="protein sequence ID" value="HPLM_0001737101-mRNA-1"/>
    <property type="gene ID" value="HPLM_0001737101"/>
</dbReference>
<dbReference type="AlphaFoldDB" id="A0A0N4WZJ5"/>
<dbReference type="EMBL" id="UZAF01019922">
    <property type="protein sequence ID" value="VDO64763.1"/>
    <property type="molecule type" value="Genomic_DNA"/>
</dbReference>
<dbReference type="Proteomes" id="UP000268014">
    <property type="component" value="Unassembled WGS sequence"/>
</dbReference>
<reference evidence="1 2" key="2">
    <citation type="submission" date="2018-11" db="EMBL/GenBank/DDBJ databases">
        <authorList>
            <consortium name="Pathogen Informatics"/>
        </authorList>
    </citation>
    <scope>NUCLEOTIDE SEQUENCE [LARGE SCALE GENOMIC DNA]</scope>
    <source>
        <strain evidence="1 2">MHpl1</strain>
    </source>
</reference>
<dbReference type="InterPro" id="IPR052997">
    <property type="entry name" value="RRT15-like"/>
</dbReference>
<protein>
    <submittedName>
        <fullName evidence="3">PID domain-containing protein</fullName>
    </submittedName>
</protein>
<dbReference type="OrthoDB" id="5871328at2759"/>
<dbReference type="PANTHER" id="PTHR33047:SF8">
    <property type="entry name" value="REGULATOR OF RDNA TRANSCRIPTION PROTEIN 15"/>
    <property type="match status" value="1"/>
</dbReference>